<name>A0A146JWZ2_9EUKA</name>
<feature type="transmembrane region" description="Helical" evidence="1">
    <location>
        <begin position="48"/>
        <end position="67"/>
    </location>
</feature>
<feature type="non-terminal residue" evidence="2">
    <location>
        <position position="1"/>
    </location>
</feature>
<evidence type="ECO:0000313" key="2">
    <source>
        <dbReference type="EMBL" id="JAP89160.1"/>
    </source>
</evidence>
<keyword evidence="1" id="KW-0472">Membrane</keyword>
<keyword evidence="1" id="KW-1133">Transmembrane helix</keyword>
<dbReference type="EMBL" id="GDID01007446">
    <property type="protein sequence ID" value="JAP89160.1"/>
    <property type="molecule type" value="Transcribed_RNA"/>
</dbReference>
<feature type="non-terminal residue" evidence="2">
    <location>
        <position position="374"/>
    </location>
</feature>
<evidence type="ECO:0000256" key="1">
    <source>
        <dbReference type="SAM" id="Phobius"/>
    </source>
</evidence>
<feature type="transmembrane region" description="Helical" evidence="1">
    <location>
        <begin position="79"/>
        <end position="99"/>
    </location>
</feature>
<reference evidence="2" key="1">
    <citation type="submission" date="2015-07" db="EMBL/GenBank/DDBJ databases">
        <title>Adaptation to a free-living lifestyle via gene acquisitions in the diplomonad Trepomonas sp. PC1.</title>
        <authorList>
            <person name="Xu F."/>
            <person name="Jerlstrom-Hultqvist J."/>
            <person name="Kolisko M."/>
            <person name="Simpson A.G.B."/>
            <person name="Roger A.J."/>
            <person name="Svard S.G."/>
            <person name="Andersson J.O."/>
        </authorList>
    </citation>
    <scope>NUCLEOTIDE SEQUENCE</scope>
    <source>
        <strain evidence="2">PC1</strain>
    </source>
</reference>
<accession>A0A146JWZ2</accession>
<keyword evidence="1" id="KW-0812">Transmembrane</keyword>
<dbReference type="AlphaFoldDB" id="A0A146JWZ2"/>
<organism evidence="2">
    <name type="scientific">Trepomonas sp. PC1</name>
    <dbReference type="NCBI Taxonomy" id="1076344"/>
    <lineage>
        <taxon>Eukaryota</taxon>
        <taxon>Metamonada</taxon>
        <taxon>Diplomonadida</taxon>
        <taxon>Hexamitidae</taxon>
        <taxon>Hexamitinae</taxon>
        <taxon>Trepomonas</taxon>
    </lineage>
</organism>
<sequence length="374" mass="39442">LNNNFHCIADLYLDCLGFGPVLSLTGGIGTPVGICVGGGGTVVIGGGISLPFSSICTHALYLSLNFLFMAPPRFFGSTLIIYSSFFLESSFFCFSFGFFSTDLIGSSSSEAAGATSSSSFIICGIDDTSLKGVTNSELAFCTAQNGSFFGTGMENGSYFGFSVGTWMENGSSMAGFGCCFYNMGQTGSMFSGFGVYFCGIGQNGSQCLDWSGFGLGKGSFVKNGSFLGFFGGTAKGSFFWGLNSSIFFFWTLNGSLMGYSGFFGPSCSNCGFFTSIQFTTSNGSNLICLSCSSLVNGSFMGWARSGDFSWFQAGQSVNASFSGCSDFFSSSKLDWIFGVLAATLKGSKKSGFSNQFCWSRLECFSTFETTSLVS</sequence>
<protein>
    <submittedName>
        <fullName evidence="2">Uncharacterized protein</fullName>
    </submittedName>
</protein>
<gene>
    <name evidence="2" type="ORF">TPC1_31345</name>
</gene>
<proteinExistence type="predicted"/>